<dbReference type="PROSITE" id="PS51762">
    <property type="entry name" value="GH16_2"/>
    <property type="match status" value="1"/>
</dbReference>
<keyword evidence="2" id="KW-0378">Hydrolase</keyword>
<name>A0A1G9PS52_9ACTN</name>
<evidence type="ECO:0000313" key="3">
    <source>
        <dbReference type="Proteomes" id="UP000198680"/>
    </source>
</evidence>
<sequence length="270" mass="29743">MNRPTAGTGRLDRSGYELEFAEDFTGTEVDAHRWMAHYLPQWTTPERSAARYDLVPGVLRLRIDADQPAWRPDDGELRVSNLQTGSFSGEVGSDRGTHRHRPDLRVATAVPTRQLYTPSSGLVEARLRATPDPTCMLAVWLVGLEEAAPDQSGEICIAELYGHTVGPDGSTVRLGVKAHHDPRLGTDMADVPLDLDATDWHSYAAAWDAGETRLYVDDELVRVVPQGLAYPLVLMVDLFEFPAGADRDPAAYPKVAEVGPIRGYRPNSDR</sequence>
<dbReference type="AlphaFoldDB" id="A0A1G9PS52"/>
<dbReference type="InterPro" id="IPR000757">
    <property type="entry name" value="Beta-glucanase-like"/>
</dbReference>
<proteinExistence type="predicted"/>
<feature type="domain" description="GH16" evidence="1">
    <location>
        <begin position="11"/>
        <end position="269"/>
    </location>
</feature>
<dbReference type="Proteomes" id="UP000198680">
    <property type="component" value="Unassembled WGS sequence"/>
</dbReference>
<dbReference type="SUPFAM" id="SSF49899">
    <property type="entry name" value="Concanavalin A-like lectins/glucanases"/>
    <property type="match status" value="1"/>
</dbReference>
<gene>
    <name evidence="2" type="ORF">SAMN05660642_01317</name>
</gene>
<dbReference type="STRING" id="1137991.SAMN05660642_01317"/>
<organism evidence="2 3">
    <name type="scientific">Geodermatophilus siccatus</name>
    <dbReference type="NCBI Taxonomy" id="1137991"/>
    <lineage>
        <taxon>Bacteria</taxon>
        <taxon>Bacillati</taxon>
        <taxon>Actinomycetota</taxon>
        <taxon>Actinomycetes</taxon>
        <taxon>Geodermatophilales</taxon>
        <taxon>Geodermatophilaceae</taxon>
        <taxon>Geodermatophilus</taxon>
    </lineage>
</organism>
<keyword evidence="3" id="KW-1185">Reference proteome</keyword>
<accession>A0A1G9PS52</accession>
<dbReference type="GO" id="GO:0005975">
    <property type="term" value="P:carbohydrate metabolic process"/>
    <property type="evidence" value="ECO:0007669"/>
    <property type="project" value="InterPro"/>
</dbReference>
<dbReference type="RefSeq" id="WP_217636024.1">
    <property type="nucleotide sequence ID" value="NZ_FNHE01000003.1"/>
</dbReference>
<dbReference type="Gene3D" id="2.60.120.200">
    <property type="match status" value="1"/>
</dbReference>
<evidence type="ECO:0000313" key="2">
    <source>
        <dbReference type="EMBL" id="SDM00935.1"/>
    </source>
</evidence>
<dbReference type="GO" id="GO:0004553">
    <property type="term" value="F:hydrolase activity, hydrolyzing O-glycosyl compounds"/>
    <property type="evidence" value="ECO:0007669"/>
    <property type="project" value="InterPro"/>
</dbReference>
<reference evidence="3" key="1">
    <citation type="submission" date="2016-10" db="EMBL/GenBank/DDBJ databases">
        <authorList>
            <person name="Varghese N."/>
            <person name="Submissions S."/>
        </authorList>
    </citation>
    <scope>NUCLEOTIDE SEQUENCE [LARGE SCALE GENOMIC DNA]</scope>
    <source>
        <strain evidence="3">DSM 45419</strain>
    </source>
</reference>
<protein>
    <submittedName>
        <fullName evidence="2">Glycosyl hydrolases family 16</fullName>
    </submittedName>
</protein>
<dbReference type="CDD" id="cd00413">
    <property type="entry name" value="Glyco_hydrolase_16"/>
    <property type="match status" value="1"/>
</dbReference>
<dbReference type="InterPro" id="IPR013320">
    <property type="entry name" value="ConA-like_dom_sf"/>
</dbReference>
<evidence type="ECO:0000259" key="1">
    <source>
        <dbReference type="PROSITE" id="PS51762"/>
    </source>
</evidence>
<dbReference type="EMBL" id="FNHE01000003">
    <property type="protein sequence ID" value="SDM00935.1"/>
    <property type="molecule type" value="Genomic_DNA"/>
</dbReference>
<dbReference type="Pfam" id="PF00722">
    <property type="entry name" value="Glyco_hydro_16"/>
    <property type="match status" value="1"/>
</dbReference>